<feature type="domain" description="SPOR" evidence="3">
    <location>
        <begin position="35"/>
        <end position="77"/>
    </location>
</feature>
<dbReference type="eggNOG" id="ENOG5031GI4">
    <property type="taxonomic scope" value="Bacteria"/>
</dbReference>
<accession>I2PY18</accession>
<dbReference type="InterPro" id="IPR036680">
    <property type="entry name" value="SPOR-like_sf"/>
</dbReference>
<feature type="chain" id="PRO_5003663518" evidence="2">
    <location>
        <begin position="23"/>
        <end position="122"/>
    </location>
</feature>
<sequence length="122" mass="13252">MTVTRILVLVATLLAVSLGGCAEEKVYDWQRPHDTYQVGSFSQSKKAEDLKSTLQKNGFDSRIETDIKNGQFTLNVLVDVYDKGPDTLTKLERISGVTPHLRGQKSGKPAPASPPSIPPSGI</sequence>
<reference evidence="4" key="1">
    <citation type="submission" date="2011-11" db="EMBL/GenBank/DDBJ databases">
        <title>Improved High-Quality Draft sequence of Desulfovibrio sp. U5L.</title>
        <authorList>
            <consortium name="US DOE Joint Genome Institute"/>
            <person name="Lucas S."/>
            <person name="Han J."/>
            <person name="Lapidus A."/>
            <person name="Cheng J.-F."/>
            <person name="Goodwin L."/>
            <person name="Pitluck S."/>
            <person name="Peters L."/>
            <person name="Ovchinnikova G."/>
            <person name="Held B."/>
            <person name="Detter J.C."/>
            <person name="Han C."/>
            <person name="Tapia R."/>
            <person name="Land M."/>
            <person name="Hauser L."/>
            <person name="Kyrpides N."/>
            <person name="Ivanova N."/>
            <person name="Pagani I."/>
            <person name="Gabster J."/>
            <person name="Walker C."/>
            <person name="Stolyar S."/>
            <person name="Stahl D."/>
            <person name="Arkin A."/>
            <person name="Dehal P."/>
            <person name="Hazen T."/>
            <person name="Woyke T."/>
        </authorList>
    </citation>
    <scope>NUCLEOTIDE SEQUENCE [LARGE SCALE GENOMIC DNA]</scope>
    <source>
        <strain evidence="4">U5L</strain>
    </source>
</reference>
<feature type="region of interest" description="Disordered" evidence="1">
    <location>
        <begin position="93"/>
        <end position="122"/>
    </location>
</feature>
<dbReference type="STRING" id="596152.DesU5LDRAFT_0719"/>
<feature type="compositionally biased region" description="Pro residues" evidence="1">
    <location>
        <begin position="111"/>
        <end position="122"/>
    </location>
</feature>
<evidence type="ECO:0000313" key="4">
    <source>
        <dbReference type="EMBL" id="EIG52424.1"/>
    </source>
</evidence>
<dbReference type="OrthoDB" id="5459997at2"/>
<dbReference type="GO" id="GO:0042834">
    <property type="term" value="F:peptidoglycan binding"/>
    <property type="evidence" value="ECO:0007669"/>
    <property type="project" value="InterPro"/>
</dbReference>
<dbReference type="AlphaFoldDB" id="I2PY18"/>
<dbReference type="InterPro" id="IPR007730">
    <property type="entry name" value="SPOR-like_dom"/>
</dbReference>
<proteinExistence type="predicted"/>
<evidence type="ECO:0000259" key="3">
    <source>
        <dbReference type="Pfam" id="PF05036"/>
    </source>
</evidence>
<evidence type="ECO:0000256" key="2">
    <source>
        <dbReference type="SAM" id="SignalP"/>
    </source>
</evidence>
<dbReference type="Pfam" id="PF05036">
    <property type="entry name" value="SPOR"/>
    <property type="match status" value="1"/>
</dbReference>
<dbReference type="Gene3D" id="3.30.70.1070">
    <property type="entry name" value="Sporulation related repeat"/>
    <property type="match status" value="1"/>
</dbReference>
<feature type="signal peptide" evidence="2">
    <location>
        <begin position="1"/>
        <end position="22"/>
    </location>
</feature>
<dbReference type="SUPFAM" id="SSF110997">
    <property type="entry name" value="Sporulation related repeat"/>
    <property type="match status" value="1"/>
</dbReference>
<keyword evidence="2" id="KW-0732">Signal</keyword>
<evidence type="ECO:0000256" key="1">
    <source>
        <dbReference type="SAM" id="MobiDB-lite"/>
    </source>
</evidence>
<gene>
    <name evidence="4" type="ORF">DesU5LDRAFT_0719</name>
</gene>
<organism evidence="4">
    <name type="scientific">Desulfovibrio sp. U5L</name>
    <dbReference type="NCBI Taxonomy" id="596152"/>
    <lineage>
        <taxon>Bacteria</taxon>
        <taxon>Pseudomonadati</taxon>
        <taxon>Thermodesulfobacteriota</taxon>
        <taxon>Desulfovibrionia</taxon>
        <taxon>Desulfovibrionales</taxon>
        <taxon>Desulfovibrionaceae</taxon>
        <taxon>Desulfovibrio</taxon>
    </lineage>
</organism>
<name>I2PY18_9BACT</name>
<dbReference type="PROSITE" id="PS51257">
    <property type="entry name" value="PROKAR_LIPOPROTEIN"/>
    <property type="match status" value="1"/>
</dbReference>
<protein>
    <submittedName>
        <fullName evidence="4">Sporulation related protein</fullName>
    </submittedName>
</protein>
<dbReference type="HOGENOM" id="CLU_2023031_0_0_7"/>
<dbReference type="EMBL" id="JH600068">
    <property type="protein sequence ID" value="EIG52424.1"/>
    <property type="molecule type" value="Genomic_DNA"/>
</dbReference>